<gene>
    <name evidence="2" type="ORF">BSL78_20966</name>
</gene>
<feature type="compositionally biased region" description="Basic and acidic residues" evidence="1">
    <location>
        <begin position="101"/>
        <end position="115"/>
    </location>
</feature>
<dbReference type="Proteomes" id="UP000230750">
    <property type="component" value="Unassembled WGS sequence"/>
</dbReference>
<organism evidence="2 3">
    <name type="scientific">Stichopus japonicus</name>
    <name type="common">Sea cucumber</name>
    <dbReference type="NCBI Taxonomy" id="307972"/>
    <lineage>
        <taxon>Eukaryota</taxon>
        <taxon>Metazoa</taxon>
        <taxon>Echinodermata</taxon>
        <taxon>Eleutherozoa</taxon>
        <taxon>Echinozoa</taxon>
        <taxon>Holothuroidea</taxon>
        <taxon>Aspidochirotacea</taxon>
        <taxon>Aspidochirotida</taxon>
        <taxon>Stichopodidae</taxon>
        <taxon>Apostichopus</taxon>
    </lineage>
</organism>
<reference evidence="2 3" key="1">
    <citation type="journal article" date="2017" name="PLoS Biol.">
        <title>The sea cucumber genome provides insights into morphological evolution and visceral regeneration.</title>
        <authorList>
            <person name="Zhang X."/>
            <person name="Sun L."/>
            <person name="Yuan J."/>
            <person name="Sun Y."/>
            <person name="Gao Y."/>
            <person name="Zhang L."/>
            <person name="Li S."/>
            <person name="Dai H."/>
            <person name="Hamel J.F."/>
            <person name="Liu C."/>
            <person name="Yu Y."/>
            <person name="Liu S."/>
            <person name="Lin W."/>
            <person name="Guo K."/>
            <person name="Jin S."/>
            <person name="Xu P."/>
            <person name="Storey K.B."/>
            <person name="Huan P."/>
            <person name="Zhang T."/>
            <person name="Zhou Y."/>
            <person name="Zhang J."/>
            <person name="Lin C."/>
            <person name="Li X."/>
            <person name="Xing L."/>
            <person name="Huo D."/>
            <person name="Sun M."/>
            <person name="Wang L."/>
            <person name="Mercier A."/>
            <person name="Li F."/>
            <person name="Yang H."/>
            <person name="Xiang J."/>
        </authorList>
    </citation>
    <scope>NUCLEOTIDE SEQUENCE [LARGE SCALE GENOMIC DNA]</scope>
    <source>
        <strain evidence="2">Shaxun</strain>
        <tissue evidence="2">Muscle</tissue>
    </source>
</reference>
<protein>
    <submittedName>
        <fullName evidence="2">Uncharacterized protein</fullName>
    </submittedName>
</protein>
<feature type="compositionally biased region" description="Basic residues" evidence="1">
    <location>
        <begin position="160"/>
        <end position="179"/>
    </location>
</feature>
<proteinExistence type="predicted"/>
<evidence type="ECO:0000313" key="2">
    <source>
        <dbReference type="EMBL" id="PIK42187.1"/>
    </source>
</evidence>
<feature type="compositionally biased region" description="Polar residues" evidence="1">
    <location>
        <begin position="31"/>
        <end position="45"/>
    </location>
</feature>
<feature type="compositionally biased region" description="Basic and acidic residues" evidence="1">
    <location>
        <begin position="127"/>
        <end position="137"/>
    </location>
</feature>
<feature type="region of interest" description="Disordered" evidence="1">
    <location>
        <begin position="1"/>
        <end position="193"/>
    </location>
</feature>
<evidence type="ECO:0000256" key="1">
    <source>
        <dbReference type="SAM" id="MobiDB-lite"/>
    </source>
</evidence>
<comment type="caution">
    <text evidence="2">The sequence shown here is derived from an EMBL/GenBank/DDBJ whole genome shotgun (WGS) entry which is preliminary data.</text>
</comment>
<name>A0A2G8K2F3_STIJA</name>
<evidence type="ECO:0000313" key="3">
    <source>
        <dbReference type="Proteomes" id="UP000230750"/>
    </source>
</evidence>
<dbReference type="EMBL" id="MRZV01000954">
    <property type="protein sequence ID" value="PIK42187.1"/>
    <property type="molecule type" value="Genomic_DNA"/>
</dbReference>
<feature type="compositionally biased region" description="Basic residues" evidence="1">
    <location>
        <begin position="1"/>
        <end position="24"/>
    </location>
</feature>
<keyword evidence="3" id="KW-1185">Reference proteome</keyword>
<dbReference type="AlphaFoldDB" id="A0A2G8K2F3"/>
<sequence>MARGNGRSKGKAPAKKRPLKKRHGSAGLEVTPQSGPQQDRPTESSGMREITTEGSLKWSRSHSRLREPGSGEKKKKNPTGKDRMSGSRSTGVVRTQRRVRRDPGSGETRVRRDPGSGETPGPARLEGNAEPRFHSRSETGPGAGNQSYNRLLVPRDGLRRARARRERGRRGRSPVRRSPNRIQNRFEAGSLRD</sequence>
<accession>A0A2G8K2F3</accession>